<dbReference type="Pfam" id="PF00293">
    <property type="entry name" value="NUDIX"/>
    <property type="match status" value="1"/>
</dbReference>
<proteinExistence type="inferred from homology"/>
<evidence type="ECO:0000256" key="3">
    <source>
        <dbReference type="ARBA" id="ARBA00022741"/>
    </source>
</evidence>
<dbReference type="InterPro" id="IPR051325">
    <property type="entry name" value="Nudix_hydrolase_domain"/>
</dbReference>
<dbReference type="PROSITE" id="PS00893">
    <property type="entry name" value="NUDIX_BOX"/>
    <property type="match status" value="1"/>
</dbReference>
<accession>A0A5S9IVZ6</accession>
<dbReference type="EMBL" id="AP019860">
    <property type="protein sequence ID" value="BBM88282.1"/>
    <property type="molecule type" value="Genomic_DNA"/>
</dbReference>
<dbReference type="AlphaFoldDB" id="A0A5S9IVZ6"/>
<dbReference type="GO" id="GO:0006167">
    <property type="term" value="P:AMP biosynthetic process"/>
    <property type="evidence" value="ECO:0007669"/>
    <property type="project" value="TreeGrafter"/>
</dbReference>
<dbReference type="InterPro" id="IPR020084">
    <property type="entry name" value="NUDIX_hydrolase_CS"/>
</dbReference>
<dbReference type="InterPro" id="IPR000086">
    <property type="entry name" value="NUDIX_hydrolase_dom"/>
</dbReference>
<dbReference type="InterPro" id="IPR020476">
    <property type="entry name" value="Nudix_hydrolase"/>
</dbReference>
<evidence type="ECO:0000313" key="9">
    <source>
        <dbReference type="Proteomes" id="UP000326354"/>
    </source>
</evidence>
<evidence type="ECO:0000256" key="2">
    <source>
        <dbReference type="ARBA" id="ARBA00018911"/>
    </source>
</evidence>
<evidence type="ECO:0000256" key="6">
    <source>
        <dbReference type="RuleBase" id="RU003476"/>
    </source>
</evidence>
<dbReference type="PRINTS" id="PR00502">
    <property type="entry name" value="NUDIXFAMILY"/>
</dbReference>
<evidence type="ECO:0000259" key="7">
    <source>
        <dbReference type="PROSITE" id="PS51462"/>
    </source>
</evidence>
<protein>
    <recommendedName>
        <fullName evidence="2">Bis(5'-nucleosyl)-tetraphosphatase [asymmetrical]</fullName>
    </recommendedName>
    <alternativeName>
        <fullName evidence="5">Diadenosine 5',5'''-P1,P4-tetraphosphate asymmetrical hydrolase</fullName>
    </alternativeName>
</protein>
<dbReference type="PANTHER" id="PTHR21340">
    <property type="entry name" value="DIADENOSINE 5,5-P1,P4-TETRAPHOSPHATE PYROPHOSPHOHYDROLASE MUTT"/>
    <property type="match status" value="1"/>
</dbReference>
<dbReference type="GO" id="GO:0006754">
    <property type="term" value="P:ATP biosynthetic process"/>
    <property type="evidence" value="ECO:0007669"/>
    <property type="project" value="TreeGrafter"/>
</dbReference>
<dbReference type="SUPFAM" id="SSF55811">
    <property type="entry name" value="Nudix"/>
    <property type="match status" value="1"/>
</dbReference>
<dbReference type="InterPro" id="IPR015797">
    <property type="entry name" value="NUDIX_hydrolase-like_dom_sf"/>
</dbReference>
<dbReference type="PANTHER" id="PTHR21340:SF0">
    <property type="entry name" value="BIS(5'-NUCLEOSYL)-TETRAPHOSPHATASE [ASYMMETRICAL]"/>
    <property type="match status" value="1"/>
</dbReference>
<keyword evidence="9" id="KW-1185">Reference proteome</keyword>
<keyword evidence="3" id="KW-0547">Nucleotide-binding</keyword>
<comment type="similarity">
    <text evidence="1 6">Belongs to the Nudix hydrolase family.</text>
</comment>
<feature type="domain" description="Nudix hydrolase" evidence="7">
    <location>
        <begin position="2"/>
        <end position="134"/>
    </location>
</feature>
<evidence type="ECO:0000256" key="4">
    <source>
        <dbReference type="ARBA" id="ARBA00022801"/>
    </source>
</evidence>
<keyword evidence="4 6" id="KW-0378">Hydrolase</keyword>
<dbReference type="RefSeq" id="WP_152021900.1">
    <property type="nucleotide sequence ID" value="NZ_AP019860.1"/>
</dbReference>
<dbReference type="Proteomes" id="UP000326354">
    <property type="component" value="Chromosome"/>
</dbReference>
<dbReference type="InterPro" id="IPR003565">
    <property type="entry name" value="Tetra_PHTase"/>
</dbReference>
<dbReference type="OrthoDB" id="9816289at2"/>
<name>A0A5S9IVZ6_UABAM</name>
<dbReference type="GO" id="GO:0004081">
    <property type="term" value="F:bis(5'-nucleosyl)-tetraphosphatase (asymmetrical) activity"/>
    <property type="evidence" value="ECO:0007669"/>
    <property type="project" value="TreeGrafter"/>
</dbReference>
<dbReference type="CDD" id="cd03428">
    <property type="entry name" value="NUDIX_Ap4A_Nudt2"/>
    <property type="match status" value="1"/>
</dbReference>
<evidence type="ECO:0000256" key="1">
    <source>
        <dbReference type="ARBA" id="ARBA00005582"/>
    </source>
</evidence>
<dbReference type="KEGG" id="uam:UABAM_06703"/>
<sequence length="136" mass="15976">MKQVRSCGFLIFRREPREFLLLKHPHRYDFPKGHVDNGESDLQCALRELYEETGLTAENITIDGFSCETDYVTRYKRFGNQKVHKTVVIFLGWLEVETEIKLSEHGACEWFSWPTARKFKEKSVAGILQKINNYLC</sequence>
<organism evidence="8 9">
    <name type="scientific">Uabimicrobium amorphum</name>
    <dbReference type="NCBI Taxonomy" id="2596890"/>
    <lineage>
        <taxon>Bacteria</taxon>
        <taxon>Pseudomonadati</taxon>
        <taxon>Planctomycetota</taxon>
        <taxon>Candidatus Uabimicrobiia</taxon>
        <taxon>Candidatus Uabimicrobiales</taxon>
        <taxon>Candidatus Uabimicrobiaceae</taxon>
        <taxon>Candidatus Uabimicrobium</taxon>
    </lineage>
</organism>
<reference evidence="8 9" key="1">
    <citation type="submission" date="2019-08" db="EMBL/GenBank/DDBJ databases">
        <title>Complete genome sequence of Candidatus Uab amorphum.</title>
        <authorList>
            <person name="Shiratori T."/>
            <person name="Suzuki S."/>
            <person name="Kakizawa Y."/>
            <person name="Ishida K."/>
        </authorList>
    </citation>
    <scope>NUCLEOTIDE SEQUENCE [LARGE SCALE GENOMIC DNA]</scope>
    <source>
        <strain evidence="8 9">SRT547</strain>
    </source>
</reference>
<evidence type="ECO:0000313" key="8">
    <source>
        <dbReference type="EMBL" id="BBM88282.1"/>
    </source>
</evidence>
<evidence type="ECO:0000256" key="5">
    <source>
        <dbReference type="ARBA" id="ARBA00032644"/>
    </source>
</evidence>
<dbReference type="Gene3D" id="3.90.79.10">
    <property type="entry name" value="Nucleoside Triphosphate Pyrophosphohydrolase"/>
    <property type="match status" value="1"/>
</dbReference>
<dbReference type="GO" id="GO:0000166">
    <property type="term" value="F:nucleotide binding"/>
    <property type="evidence" value="ECO:0007669"/>
    <property type="project" value="UniProtKB-KW"/>
</dbReference>
<dbReference type="PROSITE" id="PS51462">
    <property type="entry name" value="NUDIX"/>
    <property type="match status" value="1"/>
</dbReference>
<gene>
    <name evidence="8" type="ORF">UABAM_06703</name>
</gene>